<dbReference type="RefSeq" id="WP_128526140.1">
    <property type="nucleotide sequence ID" value="NZ_CANLVY010000007.1"/>
</dbReference>
<protein>
    <submittedName>
        <fullName evidence="1">Thioredoxin family protein</fullName>
    </submittedName>
</protein>
<dbReference type="OrthoDB" id="6120799at2"/>
<dbReference type="EMBL" id="CP026118">
    <property type="protein sequence ID" value="QAS53868.1"/>
    <property type="molecule type" value="Genomic_DNA"/>
</dbReference>
<name>A0A410MGQ5_9BACI</name>
<dbReference type="SUPFAM" id="SSF52833">
    <property type="entry name" value="Thioredoxin-like"/>
    <property type="match status" value="1"/>
</dbReference>
<organism evidence="1 2">
    <name type="scientific">Halobacillus litoralis</name>
    <dbReference type="NCBI Taxonomy" id="45668"/>
    <lineage>
        <taxon>Bacteria</taxon>
        <taxon>Bacillati</taxon>
        <taxon>Bacillota</taxon>
        <taxon>Bacilli</taxon>
        <taxon>Bacillales</taxon>
        <taxon>Bacillaceae</taxon>
        <taxon>Halobacillus</taxon>
    </lineage>
</organism>
<dbReference type="Gene3D" id="3.40.30.10">
    <property type="entry name" value="Glutaredoxin"/>
    <property type="match status" value="1"/>
</dbReference>
<evidence type="ECO:0000313" key="1">
    <source>
        <dbReference type="EMBL" id="QAS53868.1"/>
    </source>
</evidence>
<dbReference type="KEGG" id="hli:HLI_17445"/>
<reference evidence="1 2" key="1">
    <citation type="submission" date="2018-01" db="EMBL/GenBank/DDBJ databases">
        <title>The whole genome sequencing and assembly of Halobacillus litoralis ERB031 strain.</title>
        <authorList>
            <person name="Lee S.-J."/>
            <person name="Park M.-K."/>
            <person name="Kim J.-Y."/>
            <person name="Lee Y.-J."/>
            <person name="Yi H."/>
            <person name="Bahn Y.-S."/>
            <person name="Kim J.F."/>
            <person name="Lee D.-W."/>
        </authorList>
    </citation>
    <scope>NUCLEOTIDE SEQUENCE [LARGE SCALE GENOMIC DNA]</scope>
    <source>
        <strain evidence="1 2">ERB 031</strain>
    </source>
</reference>
<dbReference type="Pfam" id="PF14595">
    <property type="entry name" value="Thioredoxin_9"/>
    <property type="match status" value="1"/>
</dbReference>
<sequence>MSLEEWFHKGMTAQEYVDQMEKHQKNFIYIYENFSIPTQDQPLFEQLQTKRLRAIVLTEDWCGDAMLNIPIYLRLAEASHIPTHFLSRDENLELMDQYLTNGQSRSIPKIIFIDSEGKEVGTWGPRAPEVQEFINDSMANLPERKADDHQEKQKEMLTFITKAYRDHHDFWDYVYEDLKNTLK</sequence>
<proteinExistence type="predicted"/>
<dbReference type="InterPro" id="IPR036249">
    <property type="entry name" value="Thioredoxin-like_sf"/>
</dbReference>
<evidence type="ECO:0000313" key="2">
    <source>
        <dbReference type="Proteomes" id="UP000287756"/>
    </source>
</evidence>
<dbReference type="Proteomes" id="UP000287756">
    <property type="component" value="Chromosome"/>
</dbReference>
<gene>
    <name evidence="1" type="ORF">HLI_17445</name>
</gene>
<dbReference type="AlphaFoldDB" id="A0A410MGQ5"/>
<accession>A0A410MGQ5</accession>